<dbReference type="SUPFAM" id="SSF55874">
    <property type="entry name" value="ATPase domain of HSP90 chaperone/DNA topoisomerase II/histidine kinase"/>
    <property type="match status" value="1"/>
</dbReference>
<evidence type="ECO:0000256" key="5">
    <source>
        <dbReference type="PROSITE-ProRule" id="PRU00169"/>
    </source>
</evidence>
<dbReference type="HOGENOM" id="CLU_000445_114_15_0"/>
<dbReference type="Proteomes" id="UP000030700">
    <property type="component" value="Unassembled WGS sequence"/>
</dbReference>
<dbReference type="GO" id="GO:0004673">
    <property type="term" value="F:protein histidine kinase activity"/>
    <property type="evidence" value="ECO:0007669"/>
    <property type="project" value="UniProtKB-EC"/>
</dbReference>
<name>A0A0S6VSX9_9BACT</name>
<evidence type="ECO:0000256" key="2">
    <source>
        <dbReference type="ARBA" id="ARBA00012438"/>
    </source>
</evidence>
<protein>
    <recommendedName>
        <fullName evidence="2">histidine kinase</fullName>
        <ecNumber evidence="2">2.7.13.3</ecNumber>
    </recommendedName>
</protein>
<dbReference type="Gene3D" id="3.40.50.2300">
    <property type="match status" value="1"/>
</dbReference>
<gene>
    <name evidence="8" type="ORF">U14_00246</name>
</gene>
<dbReference type="SMART" id="SM00448">
    <property type="entry name" value="REC"/>
    <property type="match status" value="1"/>
</dbReference>
<evidence type="ECO:0000256" key="1">
    <source>
        <dbReference type="ARBA" id="ARBA00000085"/>
    </source>
</evidence>
<accession>A0A0S6VSX9</accession>
<dbReference type="CDD" id="cd17546">
    <property type="entry name" value="REC_hyHK_CKI1_RcsC-like"/>
    <property type="match status" value="1"/>
</dbReference>
<dbReference type="Pfam" id="PF02518">
    <property type="entry name" value="HATPase_c"/>
    <property type="match status" value="1"/>
</dbReference>
<evidence type="ECO:0000313" key="8">
    <source>
        <dbReference type="EMBL" id="GAK49028.1"/>
    </source>
</evidence>
<feature type="modified residue" description="4-aspartylphosphate" evidence="5">
    <location>
        <position position="226"/>
    </location>
</feature>
<dbReference type="PROSITE" id="PS50110">
    <property type="entry name" value="RESPONSE_REGULATORY"/>
    <property type="match status" value="1"/>
</dbReference>
<dbReference type="CDD" id="cd16922">
    <property type="entry name" value="HATPase_EvgS-ArcB-TorS-like"/>
    <property type="match status" value="1"/>
</dbReference>
<keyword evidence="3 5" id="KW-0597">Phosphoprotein</keyword>
<dbReference type="PANTHER" id="PTHR45339">
    <property type="entry name" value="HYBRID SIGNAL TRANSDUCTION HISTIDINE KINASE J"/>
    <property type="match status" value="1"/>
</dbReference>
<dbReference type="FunFam" id="3.30.565.10:FF:000010">
    <property type="entry name" value="Sensor histidine kinase RcsC"/>
    <property type="match status" value="1"/>
</dbReference>
<dbReference type="InterPro" id="IPR004358">
    <property type="entry name" value="Sig_transdc_His_kin-like_C"/>
</dbReference>
<dbReference type="InterPro" id="IPR001789">
    <property type="entry name" value="Sig_transdc_resp-reg_receiver"/>
</dbReference>
<dbReference type="AlphaFoldDB" id="A0A0S6VSX9"/>
<dbReference type="InterPro" id="IPR005467">
    <property type="entry name" value="His_kinase_dom"/>
</dbReference>
<dbReference type="PRINTS" id="PR00344">
    <property type="entry name" value="BCTRLSENSOR"/>
</dbReference>
<evidence type="ECO:0000256" key="4">
    <source>
        <dbReference type="ARBA" id="ARBA00023012"/>
    </source>
</evidence>
<dbReference type="Pfam" id="PF00072">
    <property type="entry name" value="Response_reg"/>
    <property type="match status" value="1"/>
</dbReference>
<dbReference type="STRING" id="1499966.U14_00246"/>
<dbReference type="PROSITE" id="PS50109">
    <property type="entry name" value="HIS_KIN"/>
    <property type="match status" value="1"/>
</dbReference>
<keyword evidence="9" id="KW-1185">Reference proteome</keyword>
<dbReference type="SUPFAM" id="SSF52172">
    <property type="entry name" value="CheY-like"/>
    <property type="match status" value="1"/>
</dbReference>
<evidence type="ECO:0000313" key="9">
    <source>
        <dbReference type="Proteomes" id="UP000030700"/>
    </source>
</evidence>
<comment type="catalytic activity">
    <reaction evidence="1">
        <text>ATP + protein L-histidine = ADP + protein N-phospho-L-histidine.</text>
        <dbReference type="EC" id="2.7.13.3"/>
    </reaction>
</comment>
<sequence length="387" mass="42796">MRNIAAIIEIRAQQKGLTFQYEFASDLPTVIIADERRLEQVLLNLLNNAVKFTECGSVTLRVRNISASITMPRRSSPARLRFEVEDTGAGISIEHLTSIFAPFEQIGGLSQKAQGAGLGLAISRQLVNLMGGELRVSSIPNQGSLFWFDADFVEVEQPAISAPVSQQTIIGFRGECKLLIVDDQADNRQFLLDLLEPLGFDLSAANSGAEALKMAQFWQPDVILMDVMMPEMDGLETTARIRADERAMPAQANAVIIAVSANAFDETKTEALASGCNDFLTKPISSQQLFEALQHHVRLEWIYSDAPNAPSQKVAPDMPIIPLPKQNLLRLRESTLIGDIMAIRAELAALESADRQYAPFIAILKKFMQTFQLKQMQEFLESFIADV</sequence>
<dbReference type="EMBL" id="DF820455">
    <property type="protein sequence ID" value="GAK49028.1"/>
    <property type="molecule type" value="Genomic_DNA"/>
</dbReference>
<keyword evidence="4" id="KW-0902">Two-component regulatory system</keyword>
<dbReference type="SMART" id="SM00387">
    <property type="entry name" value="HATPase_c"/>
    <property type="match status" value="1"/>
</dbReference>
<dbReference type="InterPro" id="IPR036890">
    <property type="entry name" value="HATPase_C_sf"/>
</dbReference>
<reference evidence="8" key="1">
    <citation type="journal article" date="2015" name="PeerJ">
        <title>First genomic representation of candidate bacterial phylum KSB3 points to enhanced environmental sensing as a trigger of wastewater bulking.</title>
        <authorList>
            <person name="Sekiguchi Y."/>
            <person name="Ohashi A."/>
            <person name="Parks D.H."/>
            <person name="Yamauchi T."/>
            <person name="Tyson G.W."/>
            <person name="Hugenholtz P."/>
        </authorList>
    </citation>
    <scope>NUCLEOTIDE SEQUENCE [LARGE SCALE GENOMIC DNA]</scope>
</reference>
<dbReference type="Gene3D" id="3.30.565.10">
    <property type="entry name" value="Histidine kinase-like ATPase, C-terminal domain"/>
    <property type="match status" value="1"/>
</dbReference>
<feature type="domain" description="Histidine kinase" evidence="6">
    <location>
        <begin position="1"/>
        <end position="154"/>
    </location>
</feature>
<dbReference type="EC" id="2.7.13.3" evidence="2"/>
<dbReference type="InterPro" id="IPR011006">
    <property type="entry name" value="CheY-like_superfamily"/>
</dbReference>
<organism evidence="8">
    <name type="scientific">Candidatus Moduliflexus flocculans</name>
    <dbReference type="NCBI Taxonomy" id="1499966"/>
    <lineage>
        <taxon>Bacteria</taxon>
        <taxon>Candidatus Moduliflexota</taxon>
        <taxon>Candidatus Moduliflexia</taxon>
        <taxon>Candidatus Moduliflexales</taxon>
        <taxon>Candidatus Moduliflexaceae</taxon>
    </lineage>
</organism>
<evidence type="ECO:0000256" key="3">
    <source>
        <dbReference type="ARBA" id="ARBA00022553"/>
    </source>
</evidence>
<evidence type="ECO:0000259" key="6">
    <source>
        <dbReference type="PROSITE" id="PS50109"/>
    </source>
</evidence>
<feature type="domain" description="Response regulatory" evidence="7">
    <location>
        <begin position="177"/>
        <end position="297"/>
    </location>
</feature>
<proteinExistence type="predicted"/>
<dbReference type="InterPro" id="IPR003594">
    <property type="entry name" value="HATPase_dom"/>
</dbReference>
<dbReference type="GO" id="GO:0000160">
    <property type="term" value="P:phosphorelay signal transduction system"/>
    <property type="evidence" value="ECO:0007669"/>
    <property type="project" value="UniProtKB-KW"/>
</dbReference>
<evidence type="ECO:0000259" key="7">
    <source>
        <dbReference type="PROSITE" id="PS50110"/>
    </source>
</evidence>
<dbReference type="PANTHER" id="PTHR45339:SF1">
    <property type="entry name" value="HYBRID SIGNAL TRANSDUCTION HISTIDINE KINASE J"/>
    <property type="match status" value="1"/>
</dbReference>